<feature type="compositionally biased region" description="Acidic residues" evidence="1">
    <location>
        <begin position="738"/>
        <end position="747"/>
    </location>
</feature>
<reference evidence="3" key="1">
    <citation type="submission" date="2015-02" db="EMBL/GenBank/DDBJ databases">
        <title>Genome sequencing for Strongylocentrotus purpuratus.</title>
        <authorList>
            <person name="Murali S."/>
            <person name="Liu Y."/>
            <person name="Vee V."/>
            <person name="English A."/>
            <person name="Wang M."/>
            <person name="Skinner E."/>
            <person name="Han Y."/>
            <person name="Muzny D.M."/>
            <person name="Worley K.C."/>
            <person name="Gibbs R.A."/>
        </authorList>
    </citation>
    <scope>NUCLEOTIDE SEQUENCE</scope>
</reference>
<dbReference type="OMA" id="FMHHGVH"/>
<feature type="region of interest" description="Disordered" evidence="1">
    <location>
        <begin position="583"/>
        <end position="604"/>
    </location>
</feature>
<dbReference type="RefSeq" id="XP_030855770.1">
    <property type="nucleotide sequence ID" value="XM_030999910.1"/>
</dbReference>
<protein>
    <recommendedName>
        <fullName evidence="4">Condensin-2 complex subunit G2</fullName>
    </recommendedName>
</protein>
<evidence type="ECO:0000313" key="2">
    <source>
        <dbReference type="EnsemblMetazoa" id="XP_030855770"/>
    </source>
</evidence>
<accession>A0A7M7PVQ3</accession>
<name>A0A7M7PVQ3_STRPU</name>
<dbReference type="GeneID" id="583107"/>
<dbReference type="InterPro" id="IPR016024">
    <property type="entry name" value="ARM-type_fold"/>
</dbReference>
<dbReference type="PANTHER" id="PTHR16199">
    <property type="entry name" value="CONDENSIN-2 COMPLEX SUBUNIT G2"/>
    <property type="match status" value="1"/>
</dbReference>
<dbReference type="InParanoid" id="A0A7M7PVQ3"/>
<dbReference type="Pfam" id="PF12422">
    <property type="entry name" value="Condensin2nSMC"/>
    <property type="match status" value="1"/>
</dbReference>
<evidence type="ECO:0008006" key="4">
    <source>
        <dbReference type="Google" id="ProtNLM"/>
    </source>
</evidence>
<dbReference type="InterPro" id="IPR011989">
    <property type="entry name" value="ARM-like"/>
</dbReference>
<dbReference type="Gene3D" id="1.25.10.10">
    <property type="entry name" value="Leucine-rich Repeat Variant"/>
    <property type="match status" value="1"/>
</dbReference>
<dbReference type="CTD" id="54892"/>
<proteinExistence type="predicted"/>
<dbReference type="KEGG" id="spu:583107"/>
<evidence type="ECO:0000313" key="3">
    <source>
        <dbReference type="Proteomes" id="UP000007110"/>
    </source>
</evidence>
<dbReference type="PANTHER" id="PTHR16199:SF4">
    <property type="entry name" value="CONDENSIN-2 COMPLEX SUBUNIT G2"/>
    <property type="match status" value="1"/>
</dbReference>
<dbReference type="EnsemblMetazoa" id="XM_030999910">
    <property type="protein sequence ID" value="XP_030855770"/>
    <property type="gene ID" value="LOC583107"/>
</dbReference>
<sequence>MVTCSKEKELFLAACQADDCQSFLEFLEKHKSKSDDFNISDMLLSVSRKQHEKLWSGLFDLCARTLAKLNPSADPIEQSTLDVVLKCLQGIVTVGTCCLGTEKPVIVDKMLETMTVLHGVLLDLPDSASKLQHNIAKLCHTWWSADLPERELLVPNTIMYLLVKTLQPSGMVSDVKLLCSMRESFSQLNLADESSSSLKELLEQCIINSTFLKNDDGRKFLSFIFCLDSDLAERLHSAIKNQLPSCPKSMINYYGEVYFKAWRNSAPPVTAKLETYCIQDLMHCAVHARRVGTRNLSLTLRQLLSYFTKQKRQQGVDRMLLTLYQPILWRAFKVANASVRANAAALLIDAFPLQDPEANKEETDALLQKQIDILQGFLQDPCPVLRVTGVQGVCRILGMFWELIPAHVLTTFLSKLIQDMAFDASSSDVRVSVFKGLMFVIDNPLSHPLLKNLLPSLKSFIHDTSEKVILAFVDLLLKVKGLKTIKVWSIVPVEDLLARLEMDSPPVSRRLVQLLFKSFQPTDRDASVQIERVMALICMNGGAARVFYQYAHKHMSVDTAADFMLLLSRCVRGCVNQEEHHNSLVSAGGDASTEEEEEEEKEGLSLKDTDVIDGMLEIIAILWTGIAQQLAKPVNQTIMQKLVHRFGKDLPRFIATFKDGRSLSAVLILVSFLPASSIPAFSHSCLSKLKSMDPLASSDAYSPLIQCLVSWGKGNDVIRLISDWLEAAINQTDKDRESEEEEEESEDQMSGKLKKKKVTFNEPLKPQPRLALAYLDWLLSNYSCRTLLLDTSGKPLKEMATILKCILPLIEKRLMNPGPLNDLMSDEMLVSIIEGYCRISIHLQSLENSEPSSPTASESSHVSAQFDELLAWCDRELLSALPQSSGEECSAKADEGVRKLAKDCLMVVLRFACDVVTLGLGSDSFCSHLADFCHLVLKTEDNVEFVPLVAKVMCHLGRGGSVVDTKQQDLVADLFTKFIKAVGTTVSQEEKDTTQIQQTLSSIKPAVSDILRNSSKSNVRFHDDVLASSMAACVGEMTNTVAKSEGTLDAAQSSGDLPFVSGFLVGVVSSNKELLRSFVYELERCVSVGALQTYPALLAALHILHPLSQDKRRGGGGRGCGIKECLTAVKLQMDKLQPSEDASKDQDEDDDDGPNDHNRFMFDQMQSLEKQISEAIGAVA</sequence>
<dbReference type="OrthoDB" id="10062843at2759"/>
<dbReference type="AlphaFoldDB" id="A0A7M7PVQ3"/>
<feature type="region of interest" description="Disordered" evidence="1">
    <location>
        <begin position="1136"/>
        <end position="1164"/>
    </location>
</feature>
<reference evidence="2" key="2">
    <citation type="submission" date="2021-01" db="UniProtKB">
        <authorList>
            <consortium name="EnsemblMetazoa"/>
        </authorList>
    </citation>
    <scope>IDENTIFICATION</scope>
</reference>
<feature type="compositionally biased region" description="Acidic residues" evidence="1">
    <location>
        <begin position="592"/>
        <end position="601"/>
    </location>
</feature>
<organism evidence="2 3">
    <name type="scientific">Strongylocentrotus purpuratus</name>
    <name type="common">Purple sea urchin</name>
    <dbReference type="NCBI Taxonomy" id="7668"/>
    <lineage>
        <taxon>Eukaryota</taxon>
        <taxon>Metazoa</taxon>
        <taxon>Echinodermata</taxon>
        <taxon>Eleutherozoa</taxon>
        <taxon>Echinozoa</taxon>
        <taxon>Echinoidea</taxon>
        <taxon>Euechinoidea</taxon>
        <taxon>Echinacea</taxon>
        <taxon>Camarodonta</taxon>
        <taxon>Echinidea</taxon>
        <taxon>Strongylocentrotidae</taxon>
        <taxon>Strongylocentrotus</taxon>
    </lineage>
</organism>
<dbReference type="InterPro" id="IPR024741">
    <property type="entry name" value="Condensin2_G2"/>
</dbReference>
<dbReference type="Proteomes" id="UP000007110">
    <property type="component" value="Unassembled WGS sequence"/>
</dbReference>
<dbReference type="SUPFAM" id="SSF48371">
    <property type="entry name" value="ARM repeat"/>
    <property type="match status" value="1"/>
</dbReference>
<dbReference type="GO" id="GO:0000796">
    <property type="term" value="C:condensin complex"/>
    <property type="evidence" value="ECO:0000318"/>
    <property type="project" value="GO_Central"/>
</dbReference>
<dbReference type="GO" id="GO:0005634">
    <property type="term" value="C:nucleus"/>
    <property type="evidence" value="ECO:0000318"/>
    <property type="project" value="GO_Central"/>
</dbReference>
<dbReference type="GO" id="GO:0000070">
    <property type="term" value="P:mitotic sister chromatid segregation"/>
    <property type="evidence" value="ECO:0000318"/>
    <property type="project" value="GO_Central"/>
</dbReference>
<feature type="region of interest" description="Disordered" evidence="1">
    <location>
        <begin position="732"/>
        <end position="753"/>
    </location>
</feature>
<keyword evidence="3" id="KW-1185">Reference proteome</keyword>
<dbReference type="FunCoup" id="A0A7M7PVQ3">
    <property type="interactions" value="1002"/>
</dbReference>
<evidence type="ECO:0000256" key="1">
    <source>
        <dbReference type="SAM" id="MobiDB-lite"/>
    </source>
</evidence>